<dbReference type="EnsemblPlants" id="novel_model_4443_5bd9a17a">
    <property type="protein sequence ID" value="cds.novel_model_4443_5bd9a17a"/>
    <property type="gene ID" value="novel_gene_2326_5bd9a17a"/>
</dbReference>
<dbReference type="Proteomes" id="UP000596661">
    <property type="component" value="Chromosome 6"/>
</dbReference>
<reference evidence="1" key="1">
    <citation type="submission" date="2018-11" db="EMBL/GenBank/DDBJ databases">
        <authorList>
            <person name="Grassa J C."/>
        </authorList>
    </citation>
    <scope>NUCLEOTIDE SEQUENCE [LARGE SCALE GENOMIC DNA]</scope>
</reference>
<evidence type="ECO:0000313" key="2">
    <source>
        <dbReference type="Proteomes" id="UP000596661"/>
    </source>
</evidence>
<dbReference type="Gramene" id="novel_model_4443_5bd9a17a">
    <property type="protein sequence ID" value="cds.novel_model_4443_5bd9a17a"/>
    <property type="gene ID" value="novel_gene_2326_5bd9a17a"/>
</dbReference>
<accession>A0A803R2X5</accession>
<evidence type="ECO:0000313" key="1">
    <source>
        <dbReference type="EnsemblPlants" id="cds.novel_model_4443_5bd9a17a"/>
    </source>
</evidence>
<name>A0A803R2X5_CANSA</name>
<organism evidence="1 2">
    <name type="scientific">Cannabis sativa</name>
    <name type="common">Hemp</name>
    <name type="synonym">Marijuana</name>
    <dbReference type="NCBI Taxonomy" id="3483"/>
    <lineage>
        <taxon>Eukaryota</taxon>
        <taxon>Viridiplantae</taxon>
        <taxon>Streptophyta</taxon>
        <taxon>Embryophyta</taxon>
        <taxon>Tracheophyta</taxon>
        <taxon>Spermatophyta</taxon>
        <taxon>Magnoliopsida</taxon>
        <taxon>eudicotyledons</taxon>
        <taxon>Gunneridae</taxon>
        <taxon>Pentapetalae</taxon>
        <taxon>rosids</taxon>
        <taxon>fabids</taxon>
        <taxon>Rosales</taxon>
        <taxon>Cannabaceae</taxon>
        <taxon>Cannabis</taxon>
    </lineage>
</organism>
<dbReference type="AlphaFoldDB" id="A0A803R2X5"/>
<protein>
    <submittedName>
        <fullName evidence="1">Uncharacterized protein</fullName>
    </submittedName>
</protein>
<sequence length="61" mass="7073">MCQDCWRLCWRWKESEEISDSRILLQPNFVSKSLFAKSNEEFGFDPPMGGLILVSFLNVSS</sequence>
<reference evidence="1" key="2">
    <citation type="submission" date="2021-03" db="UniProtKB">
        <authorList>
            <consortium name="EnsemblPlants"/>
        </authorList>
    </citation>
    <scope>IDENTIFICATION</scope>
</reference>
<dbReference type="EMBL" id="UZAU01000554">
    <property type="status" value="NOT_ANNOTATED_CDS"/>
    <property type="molecule type" value="Genomic_DNA"/>
</dbReference>
<keyword evidence="2" id="KW-1185">Reference proteome</keyword>
<proteinExistence type="predicted"/>